<dbReference type="OrthoDB" id="25129at2759"/>
<evidence type="ECO:0000313" key="3">
    <source>
        <dbReference type="Proteomes" id="UP000078343"/>
    </source>
</evidence>
<gene>
    <name evidence="2" type="ORF">AYL99_09074</name>
</gene>
<dbReference type="SUPFAM" id="SSF56112">
    <property type="entry name" value="Protein kinase-like (PK-like)"/>
    <property type="match status" value="1"/>
</dbReference>
<dbReference type="Gene3D" id="3.30.200.20">
    <property type="entry name" value="Phosphorylase Kinase, domain 1"/>
    <property type="match status" value="1"/>
</dbReference>
<name>A0A178ZBC6_9EURO</name>
<proteinExistence type="predicted"/>
<dbReference type="RefSeq" id="XP_018690329.1">
    <property type="nucleotide sequence ID" value="XM_018840582.1"/>
</dbReference>
<organism evidence="2 3">
    <name type="scientific">Fonsecaea erecta</name>
    <dbReference type="NCBI Taxonomy" id="1367422"/>
    <lineage>
        <taxon>Eukaryota</taxon>
        <taxon>Fungi</taxon>
        <taxon>Dikarya</taxon>
        <taxon>Ascomycota</taxon>
        <taxon>Pezizomycotina</taxon>
        <taxon>Eurotiomycetes</taxon>
        <taxon>Chaetothyriomycetidae</taxon>
        <taxon>Chaetothyriales</taxon>
        <taxon>Herpotrichiellaceae</taxon>
        <taxon>Fonsecaea</taxon>
    </lineage>
</organism>
<dbReference type="AlphaFoldDB" id="A0A178ZBC6"/>
<dbReference type="InterPro" id="IPR011009">
    <property type="entry name" value="Kinase-like_dom_sf"/>
</dbReference>
<feature type="region of interest" description="Disordered" evidence="1">
    <location>
        <begin position="279"/>
        <end position="300"/>
    </location>
</feature>
<accession>A0A178ZBC6</accession>
<sequence>MSAAKATTGLDSANAIYRFLHGSAAASAWTPSPTIRKVTPVKGGSTNHTFRLHFHKPLEAIGVAGESFPPKSAIFKYFPDNILLTPEISFSSRRQAFEARALTDLAKHLDSAPRNGVQISLPKLLHADLDEHFIIVEDLSPERDLGHLNSRSSINCAQFVGQVGTDPFKARAAVNVARALGTWLFSLHSLGRNMRLGLHSRFDHFESRKIQDLTTLGDFIRCIELCGVQLESERKRQLHAILKQHGDELVRSGDGGTLVMGDFWMGNFMIRLTGGGEMERSNGPGLRAEPSQVTEDTGSTFDVSSEPKLLVHVIDWEFTTYALPYIDLAHFAAEAWLFDFFRRQSVGVSTISRTMTAALFDSYSQAGGTINLDKVIVYIAGHIGCFLHYTDHWTKDQGLKIAACMQAVRMIENAAAQRWD</sequence>
<comment type="caution">
    <text evidence="2">The sequence shown here is derived from an EMBL/GenBank/DDBJ whole genome shotgun (WGS) entry which is preliminary data.</text>
</comment>
<evidence type="ECO:0000256" key="1">
    <source>
        <dbReference type="SAM" id="MobiDB-lite"/>
    </source>
</evidence>
<reference evidence="2 3" key="1">
    <citation type="submission" date="2016-04" db="EMBL/GenBank/DDBJ databases">
        <title>Draft genome of Fonsecaea erecta CBS 125763.</title>
        <authorList>
            <person name="Weiss V.A."/>
            <person name="Vicente V.A."/>
            <person name="Raittz R.T."/>
            <person name="Moreno L.F."/>
            <person name="De Souza E.M."/>
            <person name="Pedrosa F.O."/>
            <person name="Steffens M.B."/>
            <person name="Faoro H."/>
            <person name="Tadra-Sfeir M.Z."/>
            <person name="Najafzadeh M.J."/>
            <person name="Felipe M.S."/>
            <person name="Teixeira M."/>
            <person name="Sun J."/>
            <person name="Xi L."/>
            <person name="Gomes R."/>
            <person name="De Azevedo C.M."/>
            <person name="Salgado C.G."/>
            <person name="Da Silva M.B."/>
            <person name="Nascimento M.F."/>
            <person name="Queiroz-Telles F."/>
            <person name="Attili D.S."/>
            <person name="Gorbushina A."/>
        </authorList>
    </citation>
    <scope>NUCLEOTIDE SEQUENCE [LARGE SCALE GENOMIC DNA]</scope>
    <source>
        <strain evidence="2 3">CBS 125763</strain>
    </source>
</reference>
<dbReference type="Gene3D" id="3.90.1200.10">
    <property type="match status" value="1"/>
</dbReference>
<dbReference type="GeneID" id="30013242"/>
<dbReference type="Proteomes" id="UP000078343">
    <property type="component" value="Unassembled WGS sequence"/>
</dbReference>
<protein>
    <recommendedName>
        <fullName evidence="4">Aminoglycoside phosphotransferase domain-containing protein</fullName>
    </recommendedName>
</protein>
<keyword evidence="3" id="KW-1185">Reference proteome</keyword>
<evidence type="ECO:0000313" key="2">
    <source>
        <dbReference type="EMBL" id="OAP56962.1"/>
    </source>
</evidence>
<feature type="compositionally biased region" description="Polar residues" evidence="1">
    <location>
        <begin position="291"/>
        <end position="300"/>
    </location>
</feature>
<dbReference type="EMBL" id="LVYI01000008">
    <property type="protein sequence ID" value="OAP56962.1"/>
    <property type="molecule type" value="Genomic_DNA"/>
</dbReference>
<evidence type="ECO:0008006" key="4">
    <source>
        <dbReference type="Google" id="ProtNLM"/>
    </source>
</evidence>